<gene>
    <name evidence="7" type="ORF">AFUS01_LOCUS27115</name>
</gene>
<reference evidence="7" key="1">
    <citation type="submission" date="2021-06" db="EMBL/GenBank/DDBJ databases">
        <authorList>
            <person name="Hodson N. C."/>
            <person name="Mongue J. A."/>
            <person name="Jaron S. K."/>
        </authorList>
    </citation>
    <scope>NUCLEOTIDE SEQUENCE</scope>
</reference>
<keyword evidence="3 6" id="KW-0812">Transmembrane</keyword>
<evidence type="ECO:0000313" key="8">
    <source>
        <dbReference type="Proteomes" id="UP000708208"/>
    </source>
</evidence>
<protein>
    <submittedName>
        <fullName evidence="7">Uncharacterized protein</fullName>
    </submittedName>
</protein>
<evidence type="ECO:0000256" key="6">
    <source>
        <dbReference type="SAM" id="Phobius"/>
    </source>
</evidence>
<evidence type="ECO:0000256" key="2">
    <source>
        <dbReference type="ARBA" id="ARBA00007168"/>
    </source>
</evidence>
<dbReference type="OrthoDB" id="420519at2759"/>
<feature type="non-terminal residue" evidence="7">
    <location>
        <position position="1"/>
    </location>
</feature>
<feature type="transmembrane region" description="Helical" evidence="6">
    <location>
        <begin position="45"/>
        <end position="68"/>
    </location>
</feature>
<keyword evidence="5 6" id="KW-0472">Membrane</keyword>
<dbReference type="PANTHER" id="PTHR12385:SF12">
    <property type="entry name" value="CHOLINE TRANSPORTER-LIKE PROTEIN"/>
    <property type="match status" value="1"/>
</dbReference>
<dbReference type="GO" id="GO:0022857">
    <property type="term" value="F:transmembrane transporter activity"/>
    <property type="evidence" value="ECO:0007669"/>
    <property type="project" value="InterPro"/>
</dbReference>
<organism evidence="7 8">
    <name type="scientific">Allacma fusca</name>
    <dbReference type="NCBI Taxonomy" id="39272"/>
    <lineage>
        <taxon>Eukaryota</taxon>
        <taxon>Metazoa</taxon>
        <taxon>Ecdysozoa</taxon>
        <taxon>Arthropoda</taxon>
        <taxon>Hexapoda</taxon>
        <taxon>Collembola</taxon>
        <taxon>Symphypleona</taxon>
        <taxon>Sminthuridae</taxon>
        <taxon>Allacma</taxon>
    </lineage>
</organism>
<comment type="subcellular location">
    <subcellularLocation>
        <location evidence="1">Membrane</location>
        <topology evidence="1">Multi-pass membrane protein</topology>
    </subcellularLocation>
</comment>
<dbReference type="InterPro" id="IPR007603">
    <property type="entry name" value="Choline_transptr-like"/>
</dbReference>
<evidence type="ECO:0000256" key="4">
    <source>
        <dbReference type="ARBA" id="ARBA00022989"/>
    </source>
</evidence>
<evidence type="ECO:0000313" key="7">
    <source>
        <dbReference type="EMBL" id="CAG7816498.1"/>
    </source>
</evidence>
<keyword evidence="8" id="KW-1185">Reference proteome</keyword>
<dbReference type="GO" id="GO:0016020">
    <property type="term" value="C:membrane"/>
    <property type="evidence" value="ECO:0007669"/>
    <property type="project" value="UniProtKB-SubCell"/>
</dbReference>
<comment type="caution">
    <text evidence="7">The sequence shown here is derived from an EMBL/GenBank/DDBJ whole genome shotgun (WGS) entry which is preliminary data.</text>
</comment>
<evidence type="ECO:0000256" key="5">
    <source>
        <dbReference type="ARBA" id="ARBA00023136"/>
    </source>
</evidence>
<name>A0A8J2L6F9_9HEXA</name>
<dbReference type="Proteomes" id="UP000708208">
    <property type="component" value="Unassembled WGS sequence"/>
</dbReference>
<dbReference type="EMBL" id="CAJVCH010371485">
    <property type="protein sequence ID" value="CAG7816498.1"/>
    <property type="molecule type" value="Genomic_DNA"/>
</dbReference>
<evidence type="ECO:0000256" key="3">
    <source>
        <dbReference type="ARBA" id="ARBA00022692"/>
    </source>
</evidence>
<evidence type="ECO:0000256" key="1">
    <source>
        <dbReference type="ARBA" id="ARBA00004141"/>
    </source>
</evidence>
<proteinExistence type="inferred from homology"/>
<dbReference type="PANTHER" id="PTHR12385">
    <property type="entry name" value="CHOLINE TRANSPORTER-LIKE (SLC FAMILY 44)"/>
    <property type="match status" value="1"/>
</dbReference>
<keyword evidence="4 6" id="KW-1133">Transmembrane helix</keyword>
<dbReference type="AlphaFoldDB" id="A0A8J2L6F9"/>
<sequence>MSSPGTNRRTSRRKNVIPFCCYTGQESESWQDEFQPPDSRSCTDVVYLIIYVVFCFLMILIGAFAYVYGNPYRLINGMDSFGNICGTSNDAFGNWSFSGMDMASKPYVLYFDLVNMDQSTKICVEQCPNRDLRSVSDLHKYYQDTGVNLCR</sequence>
<accession>A0A8J2L6F9</accession>
<comment type="similarity">
    <text evidence="2">Belongs to the CTL (choline transporter-like) family.</text>
</comment>